<evidence type="ECO:0000256" key="2">
    <source>
        <dbReference type="ARBA" id="ARBA00023267"/>
    </source>
</evidence>
<comment type="caution">
    <text evidence="5">The sequence shown here is derived from an EMBL/GenBank/DDBJ whole genome shotgun (WGS) entry which is preliminary data.</text>
</comment>
<dbReference type="GO" id="GO:0005737">
    <property type="term" value="C:cytoplasm"/>
    <property type="evidence" value="ECO:0007669"/>
    <property type="project" value="TreeGrafter"/>
</dbReference>
<organism evidence="5 6">
    <name type="scientific">Meiothermus taiwanensis</name>
    <dbReference type="NCBI Taxonomy" id="172827"/>
    <lineage>
        <taxon>Bacteria</taxon>
        <taxon>Thermotogati</taxon>
        <taxon>Deinococcota</taxon>
        <taxon>Deinococci</taxon>
        <taxon>Thermales</taxon>
        <taxon>Thermaceae</taxon>
        <taxon>Meiothermus</taxon>
    </lineage>
</organism>
<dbReference type="EMBL" id="QWKX01000069">
    <property type="protein sequence ID" value="RIH75384.1"/>
    <property type="molecule type" value="Genomic_DNA"/>
</dbReference>
<feature type="binding site" evidence="3">
    <location>
        <begin position="111"/>
        <end position="113"/>
    </location>
    <ligand>
        <name>biotin</name>
        <dbReference type="ChEBI" id="CHEBI:57586"/>
    </ligand>
</feature>
<sequence length="307" mass="32672">MSALLNHLHEHFQSGEALASALGVSRTAVWKQVAELRKAGYPVETQKGRGYRLAPGSPTPAALEALRKGSFGAFYAYLGTVDSTQEVLKNWALDGAEEGSVVLAERQLKGRGRRGRAWASEPGRSLTFSVLLRPALPLSALPLLPLAAGLALRDASGVGGLKWPNDLLSPDGRKLAGVLLEAQVSGEEVAWVLLGIGLNVHKGALPEGAAALEEFLEVSRVRVLARLLECLEARYAQLADPEALLRDYRTYSYTLGRRVRVTTTRGVLEGQATEIAPDGALVVQSADTTHHIGAGDVELIGFLGGSQ</sequence>
<dbReference type="RefSeq" id="WP_027887575.1">
    <property type="nucleotide sequence ID" value="NZ_JBHSXZ010000008.1"/>
</dbReference>
<keyword evidence="3" id="KW-0067">ATP-binding</keyword>
<keyword evidence="3" id="KW-0238">DNA-binding</keyword>
<comment type="similarity">
    <text evidence="3">Belongs to the biotin--protein ligase family.</text>
</comment>
<comment type="catalytic activity">
    <reaction evidence="3">
        <text>biotin + L-lysyl-[protein] + ATP = N(6)-biotinyl-L-lysyl-[protein] + AMP + diphosphate + H(+)</text>
        <dbReference type="Rhea" id="RHEA:11756"/>
        <dbReference type="Rhea" id="RHEA-COMP:9752"/>
        <dbReference type="Rhea" id="RHEA-COMP:10505"/>
        <dbReference type="ChEBI" id="CHEBI:15378"/>
        <dbReference type="ChEBI" id="CHEBI:29969"/>
        <dbReference type="ChEBI" id="CHEBI:30616"/>
        <dbReference type="ChEBI" id="CHEBI:33019"/>
        <dbReference type="ChEBI" id="CHEBI:57586"/>
        <dbReference type="ChEBI" id="CHEBI:83144"/>
        <dbReference type="ChEBI" id="CHEBI:456215"/>
        <dbReference type="EC" id="6.3.4.15"/>
    </reaction>
</comment>
<feature type="DNA-binding region" description="H-T-H motif" evidence="3">
    <location>
        <begin position="15"/>
        <end position="34"/>
    </location>
</feature>
<dbReference type="EC" id="6.3.4.15" evidence="3"/>
<keyword evidence="2 3" id="KW-0092">Biotin</keyword>
<dbReference type="PROSITE" id="PS51733">
    <property type="entry name" value="BPL_LPL_CATALYTIC"/>
    <property type="match status" value="1"/>
</dbReference>
<dbReference type="GO" id="GO:0003677">
    <property type="term" value="F:DNA binding"/>
    <property type="evidence" value="ECO:0007669"/>
    <property type="project" value="UniProtKB-UniRule"/>
</dbReference>
<dbReference type="Pfam" id="PF03099">
    <property type="entry name" value="BPL_LplA_LipB"/>
    <property type="match status" value="1"/>
</dbReference>
<dbReference type="AlphaFoldDB" id="A0A399DSY6"/>
<dbReference type="Proteomes" id="UP000266089">
    <property type="component" value="Unassembled WGS sequence"/>
</dbReference>
<accession>A0A399DSY6</accession>
<dbReference type="Gene3D" id="2.30.30.100">
    <property type="match status" value="1"/>
</dbReference>
<evidence type="ECO:0000259" key="4">
    <source>
        <dbReference type="PROSITE" id="PS51733"/>
    </source>
</evidence>
<dbReference type="Pfam" id="PF08279">
    <property type="entry name" value="HTH_11"/>
    <property type="match status" value="1"/>
</dbReference>
<dbReference type="InterPro" id="IPR036390">
    <property type="entry name" value="WH_DNA-bd_sf"/>
</dbReference>
<dbReference type="InterPro" id="IPR011991">
    <property type="entry name" value="ArsR-like_HTH"/>
</dbReference>
<dbReference type="InterPro" id="IPR036388">
    <property type="entry name" value="WH-like_DNA-bd_sf"/>
</dbReference>
<feature type="domain" description="BPL/LPL catalytic" evidence="4">
    <location>
        <begin position="57"/>
        <end position="239"/>
    </location>
</feature>
<dbReference type="SUPFAM" id="SSF46785">
    <property type="entry name" value="Winged helix' DNA-binding domain"/>
    <property type="match status" value="1"/>
</dbReference>
<evidence type="ECO:0000313" key="5">
    <source>
        <dbReference type="EMBL" id="RIH75384.1"/>
    </source>
</evidence>
<dbReference type="CDD" id="cd00090">
    <property type="entry name" value="HTH_ARSR"/>
    <property type="match status" value="1"/>
</dbReference>
<dbReference type="SUPFAM" id="SSF55681">
    <property type="entry name" value="Class II aaRS and biotin synthetases"/>
    <property type="match status" value="1"/>
</dbReference>
<keyword evidence="3" id="KW-0678">Repressor</keyword>
<comment type="function">
    <text evidence="3">Acts both as a biotin--[acetyl-CoA-carboxylase] ligase and a repressor.</text>
</comment>
<protein>
    <recommendedName>
        <fullName evidence="3">Bifunctional ligase/repressor BirA</fullName>
    </recommendedName>
    <alternativeName>
        <fullName evidence="3">Biotin--[acetyl-CoA-carboxylase] ligase</fullName>
        <ecNumber evidence="3">6.3.4.15</ecNumber>
    </alternativeName>
    <alternativeName>
        <fullName evidence="3">Biotin--protein ligase</fullName>
    </alternativeName>
    <alternativeName>
        <fullName evidence="3">Biotin-[acetyl-CoA carboxylase] synthetase</fullName>
    </alternativeName>
</protein>
<dbReference type="Gene3D" id="3.30.930.10">
    <property type="entry name" value="Bira Bifunctional Protein, Domain 2"/>
    <property type="match status" value="1"/>
</dbReference>
<evidence type="ECO:0000313" key="6">
    <source>
        <dbReference type="Proteomes" id="UP000266089"/>
    </source>
</evidence>
<dbReference type="Gene3D" id="1.10.10.10">
    <property type="entry name" value="Winged helix-like DNA-binding domain superfamily/Winged helix DNA-binding domain"/>
    <property type="match status" value="1"/>
</dbReference>
<dbReference type="InterPro" id="IPR045864">
    <property type="entry name" value="aa-tRNA-synth_II/BPL/LPL"/>
</dbReference>
<dbReference type="PANTHER" id="PTHR12835:SF5">
    <property type="entry name" value="BIOTIN--PROTEIN LIGASE"/>
    <property type="match status" value="1"/>
</dbReference>
<feature type="binding site" evidence="3">
    <location>
        <position position="107"/>
    </location>
    <ligand>
        <name>biotin</name>
        <dbReference type="ChEBI" id="CHEBI:57586"/>
    </ligand>
</feature>
<dbReference type="InterPro" id="IPR030855">
    <property type="entry name" value="Bifunct_BirA"/>
</dbReference>
<dbReference type="HAMAP" id="MF_00978">
    <property type="entry name" value="Bifunct_BirA"/>
    <property type="match status" value="1"/>
</dbReference>
<dbReference type="NCBIfam" id="TIGR00121">
    <property type="entry name" value="birA_ligase"/>
    <property type="match status" value="1"/>
</dbReference>
<dbReference type="InterPro" id="IPR003142">
    <property type="entry name" value="BPL_C"/>
</dbReference>
<name>A0A399DSY6_9DEIN</name>
<dbReference type="InterPro" id="IPR013196">
    <property type="entry name" value="HTH_11"/>
</dbReference>
<evidence type="ECO:0000256" key="3">
    <source>
        <dbReference type="HAMAP-Rule" id="MF_00978"/>
    </source>
</evidence>
<dbReference type="GO" id="GO:0004077">
    <property type="term" value="F:biotin--[biotin carboxyl-carrier protein] ligase activity"/>
    <property type="evidence" value="ECO:0007669"/>
    <property type="project" value="UniProtKB-UniRule"/>
</dbReference>
<dbReference type="PANTHER" id="PTHR12835">
    <property type="entry name" value="BIOTIN PROTEIN LIGASE"/>
    <property type="match status" value="1"/>
</dbReference>
<dbReference type="GO" id="GO:0005524">
    <property type="term" value="F:ATP binding"/>
    <property type="evidence" value="ECO:0007669"/>
    <property type="project" value="UniProtKB-UniRule"/>
</dbReference>
<reference evidence="5 6" key="1">
    <citation type="submission" date="2018-08" db="EMBL/GenBank/DDBJ databases">
        <title>Meiothermus cateniformans JCM 15151 genome sequencing project.</title>
        <authorList>
            <person name="Da Costa M.S."/>
            <person name="Albuquerque L."/>
            <person name="Raposo P."/>
            <person name="Froufe H.J.C."/>
            <person name="Barroso C.S."/>
            <person name="Egas C."/>
        </authorList>
    </citation>
    <scope>NUCLEOTIDE SEQUENCE [LARGE SCALE GENOMIC DNA]</scope>
    <source>
        <strain evidence="5 6">JCM 15151</strain>
    </source>
</reference>
<dbReference type="Pfam" id="PF02237">
    <property type="entry name" value="BPL_C"/>
    <property type="match status" value="1"/>
</dbReference>
<evidence type="ECO:0000256" key="1">
    <source>
        <dbReference type="ARBA" id="ARBA00022598"/>
    </source>
</evidence>
<proteinExistence type="inferred from homology"/>
<keyword evidence="3" id="KW-0805">Transcription regulation</keyword>
<dbReference type="InterPro" id="IPR004408">
    <property type="entry name" value="Biotin_CoA_COase_ligase"/>
</dbReference>
<keyword evidence="3" id="KW-0547">Nucleotide-binding</keyword>
<dbReference type="InterPro" id="IPR004143">
    <property type="entry name" value="BPL_LPL_catalytic"/>
</dbReference>
<comment type="caution">
    <text evidence="3">Lacks conserved residue(s) required for the propagation of feature annotation.</text>
</comment>
<dbReference type="OrthoDB" id="9807064at2"/>
<dbReference type="GO" id="GO:0006355">
    <property type="term" value="P:regulation of DNA-templated transcription"/>
    <property type="evidence" value="ECO:0007669"/>
    <property type="project" value="UniProtKB-UniRule"/>
</dbReference>
<gene>
    <name evidence="3 5" type="primary">birA</name>
    <name evidence="5" type="ORF">Mcate_02270</name>
</gene>
<keyword evidence="3" id="KW-0804">Transcription</keyword>
<dbReference type="CDD" id="cd16442">
    <property type="entry name" value="BPL"/>
    <property type="match status" value="1"/>
</dbReference>
<keyword evidence="1 3" id="KW-0436">Ligase</keyword>